<sequence length="1977" mass="210766">MAVLYESGTAVSQAVGGGLGFLSDAVGIQVTNSVNGEFYLEMLYPNDSLLSKELLENRLIKADAGTSLKNQLFIIKKVQRFNDGSQSLQTSSGSSVSIPTGIYVYAEQVGLSLTKDISLKQPTVTINSQDATGALTVWKNNLAINTPFVVDSDIATQNSTAFTLADFQHASDALAGTTGSILDVWGGEYKFDNYHISLLQRMGKTVNGILSYGRNIQTIEQESDISTIYNSIIPYATVSQPSGDSSVDIIHVLSGSDYIQAGSYANQYPYPITLPVDFSDQFYASDASADEKQGKYAYSDAQLKALAQKYLSDNEVGKPTANMTVTAIDLSKSLEYQGTNEQPIELGDIVPTNYEPLAISGTAEVTQTIWDDITKQYVEYTFGQKQTLTSAMVSIADNAVSGVQKQVTAINTIINGLGQPDSYSGDPTAGYPADPVLGQKFFLTDGNNQYIYQYSYDDATGTYYWKELVSTYTSQEIDNKVSSVVSDAKSYTDDLNDSLTPQIAAIDSQASNAVVGAQTANNNVNSLSSATDISTSQANSNASQAINQASEAILAASNANVSVSSLSGELTTNKTAIASNAQVIATKADQTTVNSLGSQVGSQSTLLAQTASEVALKADSAAVSSLSGQVSENSAQIAVNANSIQDTVTSINNLQIGGRNLVLGTSNAINVLNDSNGSWTQSTSGLVSSIYGQSDQLTVSFFITLVNQTSMPKFRLNFTNKWGNDNQTTAGASIYSFDSVWTIRQISDTEYFMSAPFLVNFSSNGIPSRIDFVAQENGIPNSGFNITSFKVEEGNKPTAWSPAPEDMATEADLLITSSEVATKVSEADFSTYQTQTASAIAAKVSNDSFASYQQQVADGFSQTVSTSTFNTLQTQVNNLGQTNLIANSDFNPDTGGWITWKNATLGTVLSNLHNVSGKNVMEITASTTGIGPRVISQPIPINSLNSTTSPTVSLSFAYYVFTGSTNYFQIQYLDDAGTDMGYAGAVALSGSGWQAYVLQNITLTIPTGATHIALLFDARANGKLGIAMPMLVNGSTIGSYVPGPYVGQTTAQTSAMSTINQDLTSITDFVTDGNGNMGTGLLTALEATTLMQGLDGTKSIMSQTSAAWTVALQNTGAPNLLANTSDMTDLTGWGSSTANDVSIVEHSFYANGTRNLFKLSTSGIGEVYLTSDRIPLIGGATYTVQLKAFHNSAQTSMDIFLLTRSASSTNAYDHAQSKQNLVPSVSAINEYTVTITVPADVASGYVRIDNNGSSTSGTSADLYVTEIKLAQESIASPYSSKPIDGNSLLAQINVQAGTTLIQNDKIYLNASSIVFGGTAFINDAMVTDLSASKLTAGTIDASKITVINLDANNISANASAFFTTQWQSNYGQYLSITASEIDFITSSNTAKINSSGFTVYQGSGQFGFNVTKWGDSSGGTTSSYGTYMGTYTSNGFLAFTGNGIGSTLVWMDSGMSKGSQVGELGAWNFYRDVLIAPDASNTNQSRQLSFFGTNYGIKADNQHSSLNFYTQNHFWFSHKIVVNGSVASTSLLSLKTIIGEMGTTEAIDDILATDIEKYYFNDDPDQVIQLSPIIDDVNTTPKYSIPAIINNGDSVNIYAMASLSFLAIKQLVAELGDYTIKGTTLLDGKNVKANSMSVNSLDANYIAVNNGILNLSSSDKTSVVQINSGSVLIQQNTSAGVLDGQMLINAYSFSVFYGSNLMTMEADGIHMLDENSLLYTNIYNGYIEMSATQSSTQAISVGGLITTYDSTNGGGVFLIANTPGMGGTTHNSSSGNYWNAANVGLAYRNSTTDENSVGFALRYNVTGQTIYINSTDVVFSNSAGTGNGKIHFGTAGSAYGIQVDSTGASMNFYSSDHFWFSKKIEVVSTTYTSLLSKKNVLGEYKYDALNEINKTDIRLIKFKSQPNDKEHLTAIIDDVNEQSKYYLPSIMKDDGGVDLYSAVSLTFLAIKKEDSKVEKLKKRVNELENQVKMLQSA</sequence>
<dbReference type="EMBL" id="ACSE01000033">
    <property type="protein sequence ID" value="EFD87502.1"/>
    <property type="molecule type" value="Genomic_DNA"/>
</dbReference>
<dbReference type="InterPro" id="IPR007119">
    <property type="entry name" value="Phage_tail_spike_N"/>
</dbReference>
<evidence type="ECO:0000313" key="3">
    <source>
        <dbReference type="EMBL" id="EFD87502.1"/>
    </source>
</evidence>
<dbReference type="GeneID" id="75065324"/>
<evidence type="ECO:0000256" key="1">
    <source>
        <dbReference type="SAM" id="Coils"/>
    </source>
</evidence>
<comment type="caution">
    <text evidence="3">The sequence shown here is derived from an EMBL/GenBank/DDBJ whole genome shotgun (WGS) entry which is preliminary data.</text>
</comment>
<reference evidence="3 4" key="1">
    <citation type="journal article" date="2010" name="Appl. Microbiol. Biotechnol.">
        <title>Genotypic diversity in Oenococcus oeni by high-density microarray comparative genome hybridization and whole genome sequencing.</title>
        <authorList>
            <person name="Borneman A.R."/>
            <person name="Bartowsky E.J."/>
            <person name="McCarthy J."/>
            <person name="Chambers P.J."/>
        </authorList>
    </citation>
    <scope>NUCLEOTIDE SEQUENCE [LARGE SCALE GENOMIC DNA]</scope>
    <source>
        <strain evidence="3 4">AWRIB429</strain>
    </source>
</reference>
<evidence type="ECO:0000259" key="2">
    <source>
        <dbReference type="Pfam" id="PF06605"/>
    </source>
</evidence>
<protein>
    <recommendedName>
        <fullName evidence="2">Tail spike domain-containing protein</fullName>
    </recommendedName>
</protein>
<gene>
    <name evidence="3" type="ORF">AWRIB429_1935</name>
</gene>
<proteinExistence type="predicted"/>
<dbReference type="NCBIfam" id="TIGR01665">
    <property type="entry name" value="put_anti_recept"/>
    <property type="match status" value="1"/>
</dbReference>
<dbReference type="Pfam" id="PF06605">
    <property type="entry name" value="Prophage_tail"/>
    <property type="match status" value="1"/>
</dbReference>
<keyword evidence="1" id="KW-0175">Coiled coil</keyword>
<dbReference type="Proteomes" id="UP000003075">
    <property type="component" value="Unassembled WGS sequence"/>
</dbReference>
<feature type="coiled-coil region" evidence="1">
    <location>
        <begin position="1950"/>
        <end position="1977"/>
    </location>
</feature>
<dbReference type="OrthoDB" id="2327358at2"/>
<dbReference type="RefSeq" id="WP_002819733.1">
    <property type="nucleotide sequence ID" value="NZ_ACSE01000033.1"/>
</dbReference>
<dbReference type="InterPro" id="IPR010572">
    <property type="entry name" value="Tail_dom"/>
</dbReference>
<accession>D3LC55</accession>
<organism evidence="3 4">
    <name type="scientific">Oenococcus oeni AWRIB429</name>
    <dbReference type="NCBI Taxonomy" id="655225"/>
    <lineage>
        <taxon>Bacteria</taxon>
        <taxon>Bacillati</taxon>
        <taxon>Bacillota</taxon>
        <taxon>Bacilli</taxon>
        <taxon>Lactobacillales</taxon>
        <taxon>Lactobacillaceae</taxon>
        <taxon>Oenococcus</taxon>
    </lineage>
</organism>
<evidence type="ECO:0000313" key="4">
    <source>
        <dbReference type="Proteomes" id="UP000003075"/>
    </source>
</evidence>
<name>D3LC55_OENOE</name>
<feature type="domain" description="Tail spike" evidence="2">
    <location>
        <begin position="177"/>
        <end position="390"/>
    </location>
</feature>